<keyword evidence="2" id="KW-1133">Transmembrane helix</keyword>
<comment type="caution">
    <text evidence="3">The sequence shown here is derived from an EMBL/GenBank/DDBJ whole genome shotgun (WGS) entry which is preliminary data.</text>
</comment>
<feature type="region of interest" description="Disordered" evidence="1">
    <location>
        <begin position="1"/>
        <end position="23"/>
    </location>
</feature>
<accession>A0A8J2PBW2</accession>
<reference evidence="3" key="1">
    <citation type="submission" date="2021-06" db="EMBL/GenBank/DDBJ databases">
        <authorList>
            <person name="Hodson N. C."/>
            <person name="Mongue J. A."/>
            <person name="Jaron S. K."/>
        </authorList>
    </citation>
    <scope>NUCLEOTIDE SEQUENCE</scope>
</reference>
<dbReference type="EMBL" id="CAJVCH010527140">
    <property type="protein sequence ID" value="CAG7822687.1"/>
    <property type="molecule type" value="Genomic_DNA"/>
</dbReference>
<protein>
    <submittedName>
        <fullName evidence="3">Uncharacterized protein</fullName>
    </submittedName>
</protein>
<evidence type="ECO:0000256" key="2">
    <source>
        <dbReference type="SAM" id="Phobius"/>
    </source>
</evidence>
<dbReference type="AlphaFoldDB" id="A0A8J2PBW2"/>
<keyword evidence="2" id="KW-0812">Transmembrane</keyword>
<evidence type="ECO:0000313" key="3">
    <source>
        <dbReference type="EMBL" id="CAG7822687.1"/>
    </source>
</evidence>
<gene>
    <name evidence="3" type="ORF">AFUS01_LOCUS32945</name>
</gene>
<evidence type="ECO:0000256" key="1">
    <source>
        <dbReference type="SAM" id="MobiDB-lite"/>
    </source>
</evidence>
<feature type="compositionally biased region" description="Polar residues" evidence="1">
    <location>
        <begin position="1"/>
        <end position="21"/>
    </location>
</feature>
<keyword evidence="2" id="KW-0472">Membrane</keyword>
<feature type="transmembrane region" description="Helical" evidence="2">
    <location>
        <begin position="67"/>
        <end position="92"/>
    </location>
</feature>
<keyword evidence="4" id="KW-1185">Reference proteome</keyword>
<name>A0A8J2PBW2_9HEXA</name>
<evidence type="ECO:0000313" key="4">
    <source>
        <dbReference type="Proteomes" id="UP000708208"/>
    </source>
</evidence>
<dbReference type="Proteomes" id="UP000708208">
    <property type="component" value="Unassembled WGS sequence"/>
</dbReference>
<proteinExistence type="predicted"/>
<organism evidence="3 4">
    <name type="scientific">Allacma fusca</name>
    <dbReference type="NCBI Taxonomy" id="39272"/>
    <lineage>
        <taxon>Eukaryota</taxon>
        <taxon>Metazoa</taxon>
        <taxon>Ecdysozoa</taxon>
        <taxon>Arthropoda</taxon>
        <taxon>Hexapoda</taxon>
        <taxon>Collembola</taxon>
        <taxon>Symphypleona</taxon>
        <taxon>Sminthuridae</taxon>
        <taxon>Allacma</taxon>
    </lineage>
</organism>
<sequence>MADPTTTKLPASSQTETTNQLPPSPATVLIVVPGSMPSYGYGWATGSFYGQRLEVMSEVDRATVRRMVCGIITLVLCCCLFPIIVFVILIAFTTNSRSYTSNTSG</sequence>